<gene>
    <name evidence="1" type="ORF">PQR08_00125</name>
</gene>
<reference evidence="1 2" key="1">
    <citation type="journal article" date="2024" name="Chem. Sci.">
        <title>Discovery of megapolipeptins by genome mining of a Burkholderiales bacteria collection.</title>
        <authorList>
            <person name="Paulo B.S."/>
            <person name="Recchia M.J.J."/>
            <person name="Lee S."/>
            <person name="Fergusson C.H."/>
            <person name="Romanowski S.B."/>
            <person name="Hernandez A."/>
            <person name="Krull N."/>
            <person name="Liu D.Y."/>
            <person name="Cavanagh H."/>
            <person name="Bos A."/>
            <person name="Gray C.A."/>
            <person name="Murphy B.T."/>
            <person name="Linington R.G."/>
            <person name="Eustaquio A.S."/>
        </authorList>
    </citation>
    <scope>NUCLEOTIDE SEQUENCE [LARGE SCALE GENOMIC DNA]</scope>
    <source>
        <strain evidence="1 2">RL17-374-BIF-D</strain>
    </source>
</reference>
<evidence type="ECO:0000313" key="1">
    <source>
        <dbReference type="EMBL" id="MFM0515806.1"/>
    </source>
</evidence>
<evidence type="ECO:0000313" key="2">
    <source>
        <dbReference type="Proteomes" id="UP001629462"/>
    </source>
</evidence>
<proteinExistence type="predicted"/>
<keyword evidence="2" id="KW-1185">Reference proteome</keyword>
<dbReference type="RefSeq" id="WP_238287122.1">
    <property type="nucleotide sequence ID" value="NZ_JAQQDB010000001.1"/>
</dbReference>
<sequence>MANVHRPSFFADINMLKRIPTDPAAPFRKQDLTATQKARVEALRQAESDRAEKRLENDARIDVNAAKWRYVSPTN</sequence>
<accession>A0ABW9CB26</accession>
<organism evidence="1 2">
    <name type="scientific">Caballeronia jiangsuensis</name>
    <dbReference type="NCBI Taxonomy" id="1458357"/>
    <lineage>
        <taxon>Bacteria</taxon>
        <taxon>Pseudomonadati</taxon>
        <taxon>Pseudomonadota</taxon>
        <taxon>Betaproteobacteria</taxon>
        <taxon>Burkholderiales</taxon>
        <taxon>Burkholderiaceae</taxon>
        <taxon>Caballeronia</taxon>
    </lineage>
</organism>
<dbReference type="EMBL" id="JAQQDB010000001">
    <property type="protein sequence ID" value="MFM0515806.1"/>
    <property type="molecule type" value="Genomic_DNA"/>
</dbReference>
<comment type="caution">
    <text evidence="1">The sequence shown here is derived from an EMBL/GenBank/DDBJ whole genome shotgun (WGS) entry which is preliminary data.</text>
</comment>
<dbReference type="Proteomes" id="UP001629462">
    <property type="component" value="Unassembled WGS sequence"/>
</dbReference>
<protein>
    <submittedName>
        <fullName evidence="1">Uncharacterized protein</fullName>
    </submittedName>
</protein>
<name>A0ABW9CB26_9BURK</name>